<comment type="function">
    <text evidence="4">Removes the pyruvyl group from chorismate, with concomitant aromatization of the ring, to provide 4-hydroxybenzoate (4HB) for the ubiquinone pathway.</text>
</comment>
<dbReference type="Pfam" id="PF04345">
    <property type="entry name" value="Chor_lyase"/>
    <property type="match status" value="1"/>
</dbReference>
<evidence type="ECO:0000313" key="6">
    <source>
        <dbReference type="Proteomes" id="UP000182108"/>
    </source>
</evidence>
<feature type="binding site" evidence="4">
    <location>
        <position position="173"/>
    </location>
    <ligand>
        <name>substrate</name>
    </ligand>
</feature>
<dbReference type="GO" id="GO:0042866">
    <property type="term" value="P:pyruvate biosynthetic process"/>
    <property type="evidence" value="ECO:0007669"/>
    <property type="project" value="UniProtKB-UniRule"/>
</dbReference>
<dbReference type="UniPathway" id="UPA00232"/>
<evidence type="ECO:0000313" key="5">
    <source>
        <dbReference type="EMBL" id="CUB07328.1"/>
    </source>
</evidence>
<dbReference type="PANTHER" id="PTHR38683">
    <property type="entry name" value="CHORISMATE PYRUVATE-LYASE"/>
    <property type="match status" value="1"/>
</dbReference>
<dbReference type="Proteomes" id="UP000182108">
    <property type="component" value="Unassembled WGS sequence"/>
</dbReference>
<keyword evidence="2 4" id="KW-0831">Ubiquinone biosynthesis</keyword>
<dbReference type="Gene3D" id="3.40.1410.10">
    <property type="entry name" value="Chorismate lyase-like"/>
    <property type="match status" value="1"/>
</dbReference>
<dbReference type="InterPro" id="IPR028978">
    <property type="entry name" value="Chorismate_lyase_/UTRA_dom_sf"/>
</dbReference>
<name>A0A0K6IW67_9PROT</name>
<reference evidence="6" key="1">
    <citation type="submission" date="2015-08" db="EMBL/GenBank/DDBJ databases">
        <authorList>
            <person name="Babu N.S."/>
            <person name="Beckwith C.J."/>
            <person name="Beseler K.G."/>
            <person name="Brison A."/>
            <person name="Carone J.V."/>
            <person name="Caskin T.P."/>
            <person name="Diamond M."/>
            <person name="Durham M.E."/>
            <person name="Foxe J.M."/>
            <person name="Go M."/>
            <person name="Henderson B.A."/>
            <person name="Jones I.B."/>
            <person name="McGettigan J.A."/>
            <person name="Micheletti S.J."/>
            <person name="Nasrallah M.E."/>
            <person name="Ortiz D."/>
            <person name="Piller C.R."/>
            <person name="Privatt S.R."/>
            <person name="Schneider S.L."/>
            <person name="Sharp S."/>
            <person name="Smith T.C."/>
            <person name="Stanton J.D."/>
            <person name="Ullery H.E."/>
            <person name="Wilson R.J."/>
            <person name="Serrano M.G."/>
            <person name="Buck G."/>
            <person name="Lee V."/>
            <person name="Wang Y."/>
            <person name="Carvalho R."/>
            <person name="Voegtly L."/>
            <person name="Shi R."/>
            <person name="Duckworth R."/>
            <person name="Johnson A."/>
            <person name="Loviza R."/>
            <person name="Walstead R."/>
            <person name="Shah Z."/>
            <person name="Kiflezghi M."/>
            <person name="Wade K."/>
            <person name="Ball S.L."/>
            <person name="Bradley K.W."/>
            <person name="Asai D.J."/>
            <person name="Bowman C.A."/>
            <person name="Russell D.A."/>
            <person name="Pope W.H."/>
            <person name="Jacobs-Sera D."/>
            <person name="Hendrix R.W."/>
            <person name="Hatfull G.F."/>
        </authorList>
    </citation>
    <scope>NUCLEOTIDE SEQUENCE [LARGE SCALE GENOMIC DNA]</scope>
    <source>
        <strain evidence="6">JCM 19170</strain>
    </source>
</reference>
<dbReference type="EMBL" id="CYHH01000006">
    <property type="protein sequence ID" value="CUB07328.1"/>
    <property type="molecule type" value="Genomic_DNA"/>
</dbReference>
<comment type="caution">
    <text evidence="4">Lacks conserved residue(s) required for the propagation of feature annotation.</text>
</comment>
<feature type="binding site" evidence="4">
    <location>
        <position position="114"/>
    </location>
    <ligand>
        <name>substrate</name>
    </ligand>
</feature>
<organism evidence="5 6">
    <name type="scientific">Tepidiphilus thermophilus</name>
    <dbReference type="NCBI Taxonomy" id="876478"/>
    <lineage>
        <taxon>Bacteria</taxon>
        <taxon>Pseudomonadati</taxon>
        <taxon>Pseudomonadota</taxon>
        <taxon>Hydrogenophilia</taxon>
        <taxon>Hydrogenophilales</taxon>
        <taxon>Hydrogenophilaceae</taxon>
        <taxon>Tepidiphilus</taxon>
    </lineage>
</organism>
<keyword evidence="1 4" id="KW-0963">Cytoplasm</keyword>
<evidence type="ECO:0000256" key="2">
    <source>
        <dbReference type="ARBA" id="ARBA00022688"/>
    </source>
</evidence>
<dbReference type="AlphaFoldDB" id="A0A0K6IW67"/>
<comment type="similarity">
    <text evidence="4">Belongs to the UbiC family.</text>
</comment>
<comment type="catalytic activity">
    <reaction evidence="4">
        <text>chorismate = 4-hydroxybenzoate + pyruvate</text>
        <dbReference type="Rhea" id="RHEA:16505"/>
        <dbReference type="ChEBI" id="CHEBI:15361"/>
        <dbReference type="ChEBI" id="CHEBI:17879"/>
        <dbReference type="ChEBI" id="CHEBI:29748"/>
        <dbReference type="EC" id="4.1.3.40"/>
    </reaction>
</comment>
<comment type="pathway">
    <text evidence="4">Cofactor biosynthesis; ubiquinone biosynthesis.</text>
</comment>
<proteinExistence type="inferred from homology"/>
<protein>
    <recommendedName>
        <fullName evidence="4">Probable chorismate pyruvate-lyase</fullName>
        <shortName evidence="4">CL</shortName>
        <shortName evidence="4">CPL</shortName>
        <ecNumber evidence="4">4.1.3.40</ecNumber>
    </recommendedName>
</protein>
<dbReference type="HAMAP" id="MF_01632">
    <property type="entry name" value="UbiC"/>
    <property type="match status" value="1"/>
</dbReference>
<dbReference type="GO" id="GO:0006744">
    <property type="term" value="P:ubiquinone biosynthetic process"/>
    <property type="evidence" value="ECO:0007669"/>
    <property type="project" value="UniProtKB-UniRule"/>
</dbReference>
<feature type="binding site" evidence="4">
    <location>
        <position position="76"/>
    </location>
    <ligand>
        <name>substrate</name>
    </ligand>
</feature>
<sequence>MPEGTLFFVPRWRAGLALGAPRRLGPWLAERGSLTARIRAHCREFAVRRLFEGWGHPYPDEAIALNVPIRARVRVREVALLADGAPVVFARSLATRQGLRYPWRLLQRIGNRPLGAALFTDPTVHRGTVQTVRLDARDPRYHRASALWREVPPGLWARRSLFWRAGAPLLVSEVFLPPIDFLMAPT</sequence>
<keyword evidence="3 4" id="KW-0456">Lyase</keyword>
<dbReference type="EC" id="4.1.3.40" evidence="4"/>
<dbReference type="InterPro" id="IPR007440">
    <property type="entry name" value="Chorismate--pyruvate_lyase"/>
</dbReference>
<keyword evidence="6" id="KW-1185">Reference proteome</keyword>
<accession>A0A0K6IW67</accession>
<dbReference type="PANTHER" id="PTHR38683:SF1">
    <property type="entry name" value="CHORISMATE PYRUVATE-LYASE"/>
    <property type="match status" value="1"/>
</dbReference>
<dbReference type="GO" id="GO:0008813">
    <property type="term" value="F:chorismate lyase activity"/>
    <property type="evidence" value="ECO:0007669"/>
    <property type="project" value="UniProtKB-UniRule"/>
</dbReference>
<keyword evidence="4" id="KW-0670">Pyruvate</keyword>
<dbReference type="OrthoDB" id="9789493at2"/>
<comment type="subcellular location">
    <subcellularLocation>
        <location evidence="4">Cytoplasm</location>
    </subcellularLocation>
</comment>
<gene>
    <name evidence="4" type="primary">ubiC</name>
    <name evidence="5" type="ORF">Ga0061068_10678</name>
</gene>
<evidence type="ECO:0000256" key="3">
    <source>
        <dbReference type="ARBA" id="ARBA00023239"/>
    </source>
</evidence>
<evidence type="ECO:0000256" key="4">
    <source>
        <dbReference type="HAMAP-Rule" id="MF_01632"/>
    </source>
</evidence>
<dbReference type="RefSeq" id="WP_088178276.1">
    <property type="nucleotide sequence ID" value="NZ_CYHH01000006.1"/>
</dbReference>
<evidence type="ECO:0000256" key="1">
    <source>
        <dbReference type="ARBA" id="ARBA00022490"/>
    </source>
</evidence>
<dbReference type="GO" id="GO:0005829">
    <property type="term" value="C:cytosol"/>
    <property type="evidence" value="ECO:0007669"/>
    <property type="project" value="TreeGrafter"/>
</dbReference>
<dbReference type="SUPFAM" id="SSF64288">
    <property type="entry name" value="Chorismate lyase-like"/>
    <property type="match status" value="1"/>
</dbReference>